<accession>A0AAD1XAW2</accession>
<feature type="compositionally biased region" description="Basic residues" evidence="1">
    <location>
        <begin position="414"/>
        <end position="433"/>
    </location>
</feature>
<comment type="caution">
    <text evidence="2">The sequence shown here is derived from an EMBL/GenBank/DDBJ whole genome shotgun (WGS) entry which is preliminary data.</text>
</comment>
<feature type="compositionally biased region" description="Polar residues" evidence="1">
    <location>
        <begin position="349"/>
        <end position="359"/>
    </location>
</feature>
<keyword evidence="3" id="KW-1185">Reference proteome</keyword>
<protein>
    <submittedName>
        <fullName evidence="2">Uncharacterized protein</fullName>
    </submittedName>
</protein>
<feature type="region of interest" description="Disordered" evidence="1">
    <location>
        <begin position="320"/>
        <end position="360"/>
    </location>
</feature>
<feature type="compositionally biased region" description="Basic and acidic residues" evidence="1">
    <location>
        <begin position="152"/>
        <end position="172"/>
    </location>
</feature>
<name>A0AAD1XAW2_EUPCR</name>
<feature type="compositionally biased region" description="Basic and acidic residues" evidence="1">
    <location>
        <begin position="332"/>
        <end position="343"/>
    </location>
</feature>
<evidence type="ECO:0000313" key="3">
    <source>
        <dbReference type="Proteomes" id="UP001295684"/>
    </source>
</evidence>
<reference evidence="2" key="1">
    <citation type="submission" date="2023-07" db="EMBL/GenBank/DDBJ databases">
        <authorList>
            <consortium name="AG Swart"/>
            <person name="Singh M."/>
            <person name="Singh A."/>
            <person name="Seah K."/>
            <person name="Emmerich C."/>
        </authorList>
    </citation>
    <scope>NUCLEOTIDE SEQUENCE</scope>
    <source>
        <strain evidence="2">DP1</strain>
    </source>
</reference>
<gene>
    <name evidence="2" type="ORF">ECRASSUSDP1_LOCUS10897</name>
</gene>
<feature type="region of interest" description="Disordered" evidence="1">
    <location>
        <begin position="414"/>
        <end position="436"/>
    </location>
</feature>
<feature type="region of interest" description="Disordered" evidence="1">
    <location>
        <begin position="66"/>
        <end position="90"/>
    </location>
</feature>
<organism evidence="2 3">
    <name type="scientific">Euplotes crassus</name>
    <dbReference type="NCBI Taxonomy" id="5936"/>
    <lineage>
        <taxon>Eukaryota</taxon>
        <taxon>Sar</taxon>
        <taxon>Alveolata</taxon>
        <taxon>Ciliophora</taxon>
        <taxon>Intramacronucleata</taxon>
        <taxon>Spirotrichea</taxon>
        <taxon>Hypotrichia</taxon>
        <taxon>Euplotida</taxon>
        <taxon>Euplotidae</taxon>
        <taxon>Moneuplotes</taxon>
    </lineage>
</organism>
<dbReference type="EMBL" id="CAMPGE010010748">
    <property type="protein sequence ID" value="CAI2369594.1"/>
    <property type="molecule type" value="Genomic_DNA"/>
</dbReference>
<dbReference type="Proteomes" id="UP001295684">
    <property type="component" value="Unassembled WGS sequence"/>
</dbReference>
<sequence length="446" mass="51035">MGLKIEAIYPKDSSDATIQLRECHSQTSEQVFKALRMESKYCLNQRKRAFEEKKYDFKTFVNQSYQTTSEDHQEPVLEEPENDKEKENIDPSPVKKVRKYNISFKGTGALSNLGNILNQEHQEFVKKEAKKSDQKSSKKVFMAGKLKHKVMKEKLKEQQKKENKHYEHEDINKSIAAQGGRNGDKEKVTVNVLPERTFHSGKKRSFYIKVVGESGSEDSIVEIDSQEAKKSVAERKRNKKAKKKFTEKVDVNYDYYSDKDKISPEKIVIDSPAPPESAENKPETTDLTDQALSKIVMRDIMTEVTLAERYEAQQIAVRNLEKAKKSSGKSKKQADLPSKKADPAYKPSAGSQKNSSSDVSLIEEGDLEELKKEARNVLKKKKRVVVFNEKFVEDTEEDMSQEYCVEDDIKIKKGAKKKKPPVKKRKVPTRGRRGGGFLCSVRKIRN</sequence>
<evidence type="ECO:0000313" key="2">
    <source>
        <dbReference type="EMBL" id="CAI2369594.1"/>
    </source>
</evidence>
<evidence type="ECO:0000256" key="1">
    <source>
        <dbReference type="SAM" id="MobiDB-lite"/>
    </source>
</evidence>
<feature type="region of interest" description="Disordered" evidence="1">
    <location>
        <begin position="264"/>
        <end position="292"/>
    </location>
</feature>
<proteinExistence type="predicted"/>
<dbReference type="AlphaFoldDB" id="A0AAD1XAW2"/>
<feature type="region of interest" description="Disordered" evidence="1">
    <location>
        <begin position="151"/>
        <end position="185"/>
    </location>
</feature>